<protein>
    <submittedName>
        <fullName evidence="1">Uncharacterized protein LOC122136979</fullName>
    </submittedName>
</protein>
<reference evidence="1" key="1">
    <citation type="submission" date="2025-08" db="UniProtKB">
        <authorList>
            <consortium name="RefSeq"/>
        </authorList>
    </citation>
    <scope>IDENTIFICATION</scope>
    <source>
        <tissue evidence="1">Muscle</tissue>
    </source>
</reference>
<dbReference type="PANTHER" id="PTHR31912">
    <property type="entry name" value="IP13529P"/>
    <property type="match status" value="1"/>
</dbReference>
<dbReference type="AlphaFoldDB" id="A0A9Q9ZXS2"/>
<sequence>MRSKEIHASHLKEIEEKILANYFGVKRKCVLSENLSYFNLTQSFPPDIVHDLFEGIIPVEIALCLNVLISKKYFALSNLNDAITSFQFKWTDKTNCPHLVPQTYTTKRTIGGNAHENWNLLRFLPLLIGHKVPASEPAWQVLCELKDIVELAVAPFHTEDSICYLDFKISEHRTVFQEVFPHERILPKHHYLEHYPQLIRQFGPLVALWTMRFEAKHSFFKRVIRHTNCYKNVLYSLAQRHQFQSAHNLHICRFPKPSLEVSEVSTLPIDVINEDITWAVKQKYPQIETVNLAKNVFYNGLNYRIGMVLSHGSLAGLPEFCEIVHMIVEQETLLFIVKNLDAWYLEHYRAYDLVTSTTRVLKLVGLHELTDHYPLNYYMVGGRRLISLKRYIHA</sequence>
<evidence type="ECO:0000313" key="1">
    <source>
        <dbReference type="RefSeq" id="XP_042577778.1"/>
    </source>
</evidence>
<gene>
    <name evidence="1" type="primary">LOC122136979</name>
</gene>
<dbReference type="Proteomes" id="UP001155660">
    <property type="component" value="Chromosome B4"/>
</dbReference>
<accession>A0A9Q9ZXS2</accession>
<dbReference type="PANTHER" id="PTHR31912:SF34">
    <property type="entry name" value="NOTOCHORD-RELATED PROTEIN"/>
    <property type="match status" value="1"/>
</dbReference>
<dbReference type="KEGG" id="ccar:122136979"/>
<organism evidence="1">
    <name type="scientific">Cyprinus carpio</name>
    <name type="common">Common carp</name>
    <dbReference type="NCBI Taxonomy" id="7962"/>
    <lineage>
        <taxon>Eukaryota</taxon>
        <taxon>Metazoa</taxon>
        <taxon>Chordata</taxon>
        <taxon>Craniata</taxon>
        <taxon>Vertebrata</taxon>
        <taxon>Euteleostomi</taxon>
        <taxon>Actinopterygii</taxon>
        <taxon>Neopterygii</taxon>
        <taxon>Teleostei</taxon>
        <taxon>Ostariophysi</taxon>
        <taxon>Cypriniformes</taxon>
        <taxon>Cyprinidae</taxon>
        <taxon>Cyprininae</taxon>
        <taxon>Cyprinus</taxon>
    </lineage>
</organism>
<dbReference type="OrthoDB" id="10044445at2759"/>
<dbReference type="RefSeq" id="XP_042577778.1">
    <property type="nucleotide sequence ID" value="XM_042721844.1"/>
</dbReference>
<proteinExistence type="predicted"/>
<name>A0A9Q9ZXS2_CYPCA</name>
<dbReference type="GeneID" id="122136979"/>